<evidence type="ECO:0000256" key="4">
    <source>
        <dbReference type="ARBA" id="ARBA00022771"/>
    </source>
</evidence>
<evidence type="ECO:0000313" key="10">
    <source>
        <dbReference type="Proteomes" id="UP000515163"/>
    </source>
</evidence>
<evidence type="ECO:0000256" key="3">
    <source>
        <dbReference type="ARBA" id="ARBA00022723"/>
    </source>
</evidence>
<organism evidence="10 11">
    <name type="scientific">Actinia tenebrosa</name>
    <name type="common">Australian red waratah sea anemone</name>
    <dbReference type="NCBI Taxonomy" id="6105"/>
    <lineage>
        <taxon>Eukaryota</taxon>
        <taxon>Metazoa</taxon>
        <taxon>Cnidaria</taxon>
        <taxon>Anthozoa</taxon>
        <taxon>Hexacorallia</taxon>
        <taxon>Actiniaria</taxon>
        <taxon>Actiniidae</taxon>
        <taxon>Actinia</taxon>
    </lineage>
</organism>
<feature type="region of interest" description="Disordered" evidence="7">
    <location>
        <begin position="155"/>
        <end position="208"/>
    </location>
</feature>
<dbReference type="GO" id="GO:0008270">
    <property type="term" value="F:zinc ion binding"/>
    <property type="evidence" value="ECO:0007669"/>
    <property type="project" value="UniProtKB-KW"/>
</dbReference>
<keyword evidence="4 6" id="KW-0863">Zinc-finger</keyword>
<evidence type="ECO:0000256" key="5">
    <source>
        <dbReference type="ARBA" id="ARBA00022833"/>
    </source>
</evidence>
<feature type="compositionally biased region" description="Basic and acidic residues" evidence="7">
    <location>
        <begin position="166"/>
        <end position="182"/>
    </location>
</feature>
<sequence length="500" mass="57131">MLILKRNDKEDSNPSFQPERIELTKSTTRIGRSAEHADIVMDSKISPRMISRLHAQITRMDDQYFISCTGMNGMLINSVKRKKSLLKDGDVVVFGGAGVQTSEGSVISKLQSELVYVFRSQRNTIEEKKDDEKIQNKELRENAFSTDELPVVDAYRNRKKSCKTRKGSDKQEQGNEKRDPKEHRKKSTFISDVADESSPGEGTSDGSVLKRKKKSFPIHYYFNDVDKNDDDCNKSGFTKMPSQKKRNSSQSPNESSLSDDAKDVMAVKRKKKRSALPFDSDDDSINSPVKKLHKTDSSTSEIEKENTKEKLKPEFNDKEFLDDLNEELLCCICRELLVLTHALPCSHTFCYECIRDWLRQGQDCPSCRAKASFDHLVPVKVLDNTVDKVASRVLSPEQLNERKTRIQELQDKINGRMDADSELKAEYGHVHSQKEHCEKCNLPISNRLLRWVLIFPQTSSTAYYHFKCFKPPQSLTISQIKIANGLSKTDMKKIRTLIKS</sequence>
<dbReference type="SUPFAM" id="SSF49879">
    <property type="entry name" value="SMAD/FHA domain"/>
    <property type="match status" value="1"/>
</dbReference>
<dbReference type="SUPFAM" id="SSF57850">
    <property type="entry name" value="RING/U-box"/>
    <property type="match status" value="1"/>
</dbReference>
<dbReference type="InterPro" id="IPR017907">
    <property type="entry name" value="Znf_RING_CS"/>
</dbReference>
<dbReference type="PANTHER" id="PTHR12109">
    <property type="entry name" value="RING FINGER PROTEIN 141-RELATED"/>
    <property type="match status" value="1"/>
</dbReference>
<dbReference type="PROSITE" id="PS50006">
    <property type="entry name" value="FHA_DOMAIN"/>
    <property type="match status" value="1"/>
</dbReference>
<keyword evidence="5" id="KW-0862">Zinc</keyword>
<evidence type="ECO:0000256" key="7">
    <source>
        <dbReference type="SAM" id="MobiDB-lite"/>
    </source>
</evidence>
<evidence type="ECO:0000256" key="2">
    <source>
        <dbReference type="ARBA" id="ARBA00017908"/>
    </source>
</evidence>
<dbReference type="CDD" id="cd00060">
    <property type="entry name" value="FHA"/>
    <property type="match status" value="1"/>
</dbReference>
<dbReference type="OrthoDB" id="426657at2759"/>
<dbReference type="Gene3D" id="2.60.200.20">
    <property type="match status" value="1"/>
</dbReference>
<accession>A0A6P8IX68</accession>
<dbReference type="InterPro" id="IPR047126">
    <property type="entry name" value="RNF141-like"/>
</dbReference>
<dbReference type="RefSeq" id="XP_031570540.1">
    <property type="nucleotide sequence ID" value="XM_031714680.1"/>
</dbReference>
<dbReference type="Gene3D" id="3.30.40.10">
    <property type="entry name" value="Zinc/RING finger domain, C3HC4 (zinc finger)"/>
    <property type="match status" value="1"/>
</dbReference>
<evidence type="ECO:0000256" key="1">
    <source>
        <dbReference type="ARBA" id="ARBA00005797"/>
    </source>
</evidence>
<dbReference type="PROSITE" id="PS00518">
    <property type="entry name" value="ZF_RING_1"/>
    <property type="match status" value="1"/>
</dbReference>
<dbReference type="SMART" id="SM00184">
    <property type="entry name" value="RING"/>
    <property type="match status" value="1"/>
</dbReference>
<feature type="domain" description="FHA" evidence="8">
    <location>
        <begin position="28"/>
        <end position="81"/>
    </location>
</feature>
<dbReference type="Pfam" id="PF00498">
    <property type="entry name" value="FHA"/>
    <property type="match status" value="1"/>
</dbReference>
<feature type="domain" description="RING-type" evidence="9">
    <location>
        <begin position="330"/>
        <end position="368"/>
    </location>
</feature>
<dbReference type="InParanoid" id="A0A6P8IX68"/>
<proteinExistence type="inferred from homology"/>
<evidence type="ECO:0000259" key="9">
    <source>
        <dbReference type="PROSITE" id="PS50089"/>
    </source>
</evidence>
<evidence type="ECO:0000313" key="11">
    <source>
        <dbReference type="RefSeq" id="XP_031570540.1"/>
    </source>
</evidence>
<dbReference type="AlphaFoldDB" id="A0A6P8IX68"/>
<dbReference type="InterPro" id="IPR000253">
    <property type="entry name" value="FHA_dom"/>
</dbReference>
<keyword evidence="3" id="KW-0479">Metal-binding</keyword>
<evidence type="ECO:0000259" key="8">
    <source>
        <dbReference type="PROSITE" id="PS50006"/>
    </source>
</evidence>
<gene>
    <name evidence="11" type="primary">LOC116304892</name>
</gene>
<dbReference type="SMART" id="SM00240">
    <property type="entry name" value="FHA"/>
    <property type="match status" value="1"/>
</dbReference>
<dbReference type="InterPro" id="IPR008984">
    <property type="entry name" value="SMAD_FHA_dom_sf"/>
</dbReference>
<dbReference type="InterPro" id="IPR001841">
    <property type="entry name" value="Znf_RING"/>
</dbReference>
<feature type="compositionally biased region" description="Low complexity" evidence="7">
    <location>
        <begin position="248"/>
        <end position="258"/>
    </location>
</feature>
<dbReference type="PROSITE" id="PS50089">
    <property type="entry name" value="ZF_RING_2"/>
    <property type="match status" value="1"/>
</dbReference>
<name>A0A6P8IX68_ACTTE</name>
<dbReference type="Proteomes" id="UP000515163">
    <property type="component" value="Unplaced"/>
</dbReference>
<dbReference type="KEGG" id="aten:116304892"/>
<evidence type="ECO:0000256" key="6">
    <source>
        <dbReference type="PROSITE-ProRule" id="PRU00175"/>
    </source>
</evidence>
<keyword evidence="10" id="KW-1185">Reference proteome</keyword>
<dbReference type="Pfam" id="PF13639">
    <property type="entry name" value="zf-RING_2"/>
    <property type="match status" value="1"/>
</dbReference>
<dbReference type="GeneID" id="116304892"/>
<protein>
    <recommendedName>
        <fullName evidence="2">E3 ubiquitin-protein ligase CHFR</fullName>
    </recommendedName>
</protein>
<dbReference type="InterPro" id="IPR013083">
    <property type="entry name" value="Znf_RING/FYVE/PHD"/>
</dbReference>
<comment type="similarity">
    <text evidence="1">Belongs to the CHFR family.</text>
</comment>
<reference evidence="11" key="1">
    <citation type="submission" date="2025-08" db="UniProtKB">
        <authorList>
            <consortium name="RefSeq"/>
        </authorList>
    </citation>
    <scope>IDENTIFICATION</scope>
    <source>
        <tissue evidence="11">Tentacle</tissue>
    </source>
</reference>
<feature type="region of interest" description="Disordered" evidence="7">
    <location>
        <begin position="231"/>
        <end position="309"/>
    </location>
</feature>